<reference evidence="2" key="1">
    <citation type="submission" date="2014-08" db="EMBL/GenBank/DDBJ databases">
        <title>Comparative genomics of the Paenibacillus odorifer group.</title>
        <authorList>
            <person name="den Bakker H.C."/>
            <person name="Tsai Y.-C.Y.-C."/>
            <person name="Martin N."/>
            <person name="Korlach J."/>
            <person name="Wiedmann M."/>
        </authorList>
    </citation>
    <scope>NUCLEOTIDE SEQUENCE [LARGE SCALE GENOMIC DNA]</scope>
    <source>
        <strain evidence="2">DSM 13188</strain>
    </source>
</reference>
<accession>A0A089MHV6</accession>
<dbReference type="AlphaFoldDB" id="A0A089MHV6"/>
<name>A0A089MHV6_PAEBO</name>
<dbReference type="OrthoDB" id="3172365at2"/>
<protein>
    <submittedName>
        <fullName evidence="2">Uncharacterized protein</fullName>
    </submittedName>
</protein>
<dbReference type="EMBL" id="CP009285">
    <property type="protein sequence ID" value="AIQ56179.1"/>
    <property type="molecule type" value="Genomic_DNA"/>
</dbReference>
<organism evidence="2 3">
    <name type="scientific">Paenibacillus borealis</name>
    <dbReference type="NCBI Taxonomy" id="160799"/>
    <lineage>
        <taxon>Bacteria</taxon>
        <taxon>Bacillati</taxon>
        <taxon>Bacillota</taxon>
        <taxon>Bacilli</taxon>
        <taxon>Bacillales</taxon>
        <taxon>Paenibacillaceae</taxon>
        <taxon>Paenibacillus</taxon>
    </lineage>
</organism>
<dbReference type="KEGG" id="pbd:PBOR_03815"/>
<sequence length="169" mass="19658">MPLPILVPIIAALGGVVAGTLSRQPEVNRLKQQVRTLQAEIQRLQALVKEQDRQIKELKIRYNALKAYQFTEKIKQKSKLKGALMFQYSFKEYMDLLVAQARGGNYVLVDDETYFFNSFEHLMNTREISVEEKLLIRTYIRTKYAYEIDNQIEPQMGDIVEKVEKINVA</sequence>
<proteinExistence type="predicted"/>
<evidence type="ECO:0000256" key="1">
    <source>
        <dbReference type="SAM" id="Coils"/>
    </source>
</evidence>
<dbReference type="Proteomes" id="UP000029518">
    <property type="component" value="Chromosome"/>
</dbReference>
<gene>
    <name evidence="2" type="ORF">PBOR_03815</name>
</gene>
<dbReference type="RefSeq" id="WP_042210519.1">
    <property type="nucleotide sequence ID" value="NZ_CP009285.1"/>
</dbReference>
<evidence type="ECO:0000313" key="3">
    <source>
        <dbReference type="Proteomes" id="UP000029518"/>
    </source>
</evidence>
<keyword evidence="3" id="KW-1185">Reference proteome</keyword>
<evidence type="ECO:0000313" key="2">
    <source>
        <dbReference type="EMBL" id="AIQ56179.1"/>
    </source>
</evidence>
<keyword evidence="1" id="KW-0175">Coiled coil</keyword>
<dbReference type="HOGENOM" id="CLU_1576941_0_0_9"/>
<feature type="coiled-coil region" evidence="1">
    <location>
        <begin position="27"/>
        <end position="68"/>
    </location>
</feature>